<feature type="transmembrane region" description="Helical" evidence="8">
    <location>
        <begin position="181"/>
        <end position="207"/>
    </location>
</feature>
<feature type="transmembrane region" description="Helical" evidence="8">
    <location>
        <begin position="95"/>
        <end position="114"/>
    </location>
</feature>
<dbReference type="FunFam" id="1.10.3470.10:FF:000003">
    <property type="entry name" value="Iron ABC transporter permease SitD"/>
    <property type="match status" value="1"/>
</dbReference>
<comment type="similarity">
    <text evidence="2 7">Belongs to the ABC-3 integral membrane protein family.</text>
</comment>
<feature type="transmembrane region" description="Helical" evidence="8">
    <location>
        <begin position="219"/>
        <end position="240"/>
    </location>
</feature>
<protein>
    <submittedName>
        <fullName evidence="9">ABC iron transporter permease YfeD</fullName>
    </submittedName>
</protein>
<evidence type="ECO:0000256" key="6">
    <source>
        <dbReference type="ARBA" id="ARBA00023136"/>
    </source>
</evidence>
<feature type="transmembrane region" description="Helical" evidence="8">
    <location>
        <begin position="246"/>
        <end position="266"/>
    </location>
</feature>
<dbReference type="GO" id="GO:0006826">
    <property type="term" value="P:iron ion transport"/>
    <property type="evidence" value="ECO:0007669"/>
    <property type="project" value="UniProtKB-KW"/>
</dbReference>
<keyword evidence="6 8" id="KW-0472">Membrane</keyword>
<dbReference type="GO" id="GO:0043190">
    <property type="term" value="C:ATP-binding cassette (ABC) transporter complex"/>
    <property type="evidence" value="ECO:0007669"/>
    <property type="project" value="InterPro"/>
</dbReference>
<evidence type="ECO:0000313" key="10">
    <source>
        <dbReference type="Proteomes" id="UP000000248"/>
    </source>
</evidence>
<dbReference type="HOGENOM" id="CLU_028808_4_0_6"/>
<evidence type="ECO:0000256" key="7">
    <source>
        <dbReference type="RuleBase" id="RU003943"/>
    </source>
</evidence>
<dbReference type="Gene3D" id="1.10.3470.10">
    <property type="entry name" value="ABC transporter involved in vitamin B12 uptake, BtuC"/>
    <property type="match status" value="1"/>
</dbReference>
<dbReference type="GO" id="GO:0055085">
    <property type="term" value="P:transmembrane transport"/>
    <property type="evidence" value="ECO:0007669"/>
    <property type="project" value="InterPro"/>
</dbReference>
<dbReference type="CDD" id="cd06550">
    <property type="entry name" value="TM_ABC_iron-siderophores_like"/>
    <property type="match status" value="1"/>
</dbReference>
<dbReference type="SUPFAM" id="SSF81345">
    <property type="entry name" value="ABC transporter involved in vitamin B12 uptake, BtuC"/>
    <property type="match status" value="1"/>
</dbReference>
<gene>
    <name evidence="9" type="primary">yfeD</name>
    <name evidence="9" type="ordered locus">DNO_0640</name>
</gene>
<dbReference type="PANTHER" id="PTHR30477">
    <property type="entry name" value="ABC-TRANSPORTER METAL-BINDING PROTEIN"/>
    <property type="match status" value="1"/>
</dbReference>
<keyword evidence="5 8" id="KW-1133">Transmembrane helix</keyword>
<keyword evidence="10" id="KW-1185">Reference proteome</keyword>
<dbReference type="GO" id="GO:0071281">
    <property type="term" value="P:cellular response to iron ion"/>
    <property type="evidence" value="ECO:0007669"/>
    <property type="project" value="UniProtKB-ARBA"/>
</dbReference>
<dbReference type="PANTHER" id="PTHR30477:SF24">
    <property type="entry name" value="IRON TRANSPORT SYSTEM MEMBRANE PROTEIN HI_0359-RELATED"/>
    <property type="match status" value="1"/>
</dbReference>
<keyword evidence="3" id="KW-0406">Ion transport</keyword>
<proteinExistence type="inferred from homology"/>
<evidence type="ECO:0000256" key="4">
    <source>
        <dbReference type="ARBA" id="ARBA00022692"/>
    </source>
</evidence>
<dbReference type="AlphaFoldDB" id="A5EVA8"/>
<evidence type="ECO:0000256" key="5">
    <source>
        <dbReference type="ARBA" id="ARBA00022989"/>
    </source>
</evidence>
<evidence type="ECO:0000256" key="2">
    <source>
        <dbReference type="ARBA" id="ARBA00008034"/>
    </source>
</evidence>
<dbReference type="InterPro" id="IPR037294">
    <property type="entry name" value="ABC_BtuC-like"/>
</dbReference>
<comment type="subcellular location">
    <subcellularLocation>
        <location evidence="7">Cell membrane</location>
        <topology evidence="7">Multi-pass membrane protein</topology>
    </subcellularLocation>
    <subcellularLocation>
        <location evidence="1">Membrane</location>
        <topology evidence="1">Multi-pass membrane protein</topology>
    </subcellularLocation>
</comment>
<evidence type="ECO:0000313" key="9">
    <source>
        <dbReference type="EMBL" id="ABQ13603.1"/>
    </source>
</evidence>
<keyword evidence="7" id="KW-0813">Transport</keyword>
<dbReference type="Pfam" id="PF00950">
    <property type="entry name" value="ABC-3"/>
    <property type="match status" value="1"/>
</dbReference>
<feature type="transmembrane region" description="Helical" evidence="8">
    <location>
        <begin position="20"/>
        <end position="38"/>
    </location>
</feature>
<dbReference type="GO" id="GO:0010043">
    <property type="term" value="P:response to zinc ion"/>
    <property type="evidence" value="ECO:0007669"/>
    <property type="project" value="TreeGrafter"/>
</dbReference>
<keyword evidence="3" id="KW-0410">Iron transport</keyword>
<evidence type="ECO:0000256" key="1">
    <source>
        <dbReference type="ARBA" id="ARBA00004141"/>
    </source>
</evidence>
<evidence type="ECO:0000256" key="3">
    <source>
        <dbReference type="ARBA" id="ARBA00022496"/>
    </source>
</evidence>
<dbReference type="eggNOG" id="COG1108">
    <property type="taxonomic scope" value="Bacteria"/>
</dbReference>
<evidence type="ECO:0000256" key="8">
    <source>
        <dbReference type="SAM" id="Phobius"/>
    </source>
</evidence>
<dbReference type="EMBL" id="CP000513">
    <property type="protein sequence ID" value="ABQ13603.1"/>
    <property type="molecule type" value="Genomic_DNA"/>
</dbReference>
<sequence length="270" mass="29190">MFDNAFFLPLTYPFMQQALLIALFISSSCALLSCYLVLRGWSMLGDAMAHAMTLGVVIAILIGIPISIGALGAALLCVVSTDALDQQTHLPADSLLGIVFSGMMALGMLLYSIFQPAEPLSKILFGNILGIQAIDFWQTLLISIAVIIVILLKWKDFLLYVFDENHAHISGLSRQHLRYTLLVLVALTAVAAMQAVGVILIVAMLVAPGITGQMCCRRFSMMLIVAVFSAILASFSGLLASFYWNASPAACIVLSQGIIFMSACIYRAMR</sequence>
<dbReference type="InterPro" id="IPR001626">
    <property type="entry name" value="ABC_TroCD"/>
</dbReference>
<keyword evidence="3" id="KW-0408">Iron</keyword>
<organism evidence="9 10">
    <name type="scientific">Dichelobacter nodosus (strain VCS1703A)</name>
    <dbReference type="NCBI Taxonomy" id="246195"/>
    <lineage>
        <taxon>Bacteria</taxon>
        <taxon>Pseudomonadati</taxon>
        <taxon>Pseudomonadota</taxon>
        <taxon>Gammaproteobacteria</taxon>
        <taxon>Cardiobacteriales</taxon>
        <taxon>Cardiobacteriaceae</taxon>
        <taxon>Dichelobacter</taxon>
    </lineage>
</organism>
<accession>A5EVA8</accession>
<keyword evidence="4 7" id="KW-0812">Transmembrane</keyword>
<reference evidence="9 10" key="1">
    <citation type="journal article" date="2007" name="Nat. Biotechnol.">
        <title>Genome sequence and identification of candidate vaccine antigens from the animal pathogen Dichelobacter nodosus.</title>
        <authorList>
            <person name="Myers G.S."/>
            <person name="Parker D."/>
            <person name="Al-Hasani K."/>
            <person name="Kennan R.M."/>
            <person name="Seemann T."/>
            <person name="Ren Q."/>
            <person name="Badger J.H."/>
            <person name="Selengut J.D."/>
            <person name="Deboy R.T."/>
            <person name="Tettelin H."/>
            <person name="Boyce J.D."/>
            <person name="McCarl V.P."/>
            <person name="Han X."/>
            <person name="Nelson W.C."/>
            <person name="Madupu R."/>
            <person name="Mohamoud Y."/>
            <person name="Holley T."/>
            <person name="Fedorova N."/>
            <person name="Khouri H."/>
            <person name="Bottomley S.P."/>
            <person name="Whittington R.J."/>
            <person name="Adler B."/>
            <person name="Songer J.G."/>
            <person name="Rood J.I."/>
            <person name="Paulsen I.T."/>
        </authorList>
    </citation>
    <scope>NUCLEOTIDE SEQUENCE [LARGE SCALE GENOMIC DNA]</scope>
    <source>
        <strain evidence="9 10">VCS1703A</strain>
    </source>
</reference>
<feature type="transmembrane region" description="Helical" evidence="8">
    <location>
        <begin position="50"/>
        <end position="75"/>
    </location>
</feature>
<feature type="transmembrane region" description="Helical" evidence="8">
    <location>
        <begin position="134"/>
        <end position="154"/>
    </location>
</feature>
<dbReference type="KEGG" id="dno:DNO_0640"/>
<dbReference type="STRING" id="246195.DNO_0640"/>
<dbReference type="Proteomes" id="UP000000248">
    <property type="component" value="Chromosome"/>
</dbReference>
<name>A5EVA8_DICNV</name>